<dbReference type="PROSITE" id="PS50893">
    <property type="entry name" value="ABC_TRANSPORTER_2"/>
    <property type="match status" value="1"/>
</dbReference>
<dbReference type="GO" id="GO:0140359">
    <property type="term" value="F:ABC-type transporter activity"/>
    <property type="evidence" value="ECO:0007669"/>
    <property type="project" value="InterPro"/>
</dbReference>
<dbReference type="InterPro" id="IPR012340">
    <property type="entry name" value="NA-bd_OB-fold"/>
</dbReference>
<dbReference type="InterPro" id="IPR017871">
    <property type="entry name" value="ABC_transporter-like_CS"/>
</dbReference>
<dbReference type="GO" id="GO:0055052">
    <property type="term" value="C:ATP-binding cassette (ABC) transporter complex, substrate-binding subunit-containing"/>
    <property type="evidence" value="ECO:0007669"/>
    <property type="project" value="TreeGrafter"/>
</dbReference>
<keyword evidence="3" id="KW-0813">Transport</keyword>
<dbReference type="PANTHER" id="PTHR43875">
    <property type="entry name" value="MALTODEXTRIN IMPORT ATP-BINDING PROTEIN MSMX"/>
    <property type="match status" value="1"/>
</dbReference>
<protein>
    <submittedName>
        <fullName evidence="7">sn-glycerol-3-phosphate ABC transporter ATP-binding protein UgpC</fullName>
    </submittedName>
</protein>
<dbReference type="SMART" id="SM00382">
    <property type="entry name" value="AAA"/>
    <property type="match status" value="1"/>
</dbReference>
<dbReference type="SUPFAM" id="SSF50331">
    <property type="entry name" value="MOP-like"/>
    <property type="match status" value="1"/>
</dbReference>
<dbReference type="Pfam" id="PF17912">
    <property type="entry name" value="OB_MalK"/>
    <property type="match status" value="1"/>
</dbReference>
<dbReference type="InterPro" id="IPR027417">
    <property type="entry name" value="P-loop_NTPase"/>
</dbReference>
<name>A0A7X3K238_9HYPH</name>
<reference evidence="7 8" key="1">
    <citation type="submission" date="2019-12" db="EMBL/GenBank/DDBJ databases">
        <title>Devosia maris sp. nov., isolated from the deep seawater.</title>
        <authorList>
            <person name="Liu Y."/>
        </authorList>
    </citation>
    <scope>NUCLEOTIDE SEQUENCE [LARGE SCALE GENOMIC DNA]</scope>
    <source>
        <strain evidence="7 8">L53-10-65</strain>
    </source>
</reference>
<evidence type="ECO:0000313" key="7">
    <source>
        <dbReference type="EMBL" id="MVS97475.1"/>
    </source>
</evidence>
<accession>A0A7X3K238</accession>
<comment type="caution">
    <text evidence="7">The sequence shown here is derived from an EMBL/GenBank/DDBJ whole genome shotgun (WGS) entry which is preliminary data.</text>
</comment>
<keyword evidence="5 7" id="KW-0067">ATP-binding</keyword>
<dbReference type="Proteomes" id="UP000438106">
    <property type="component" value="Unassembled WGS sequence"/>
</dbReference>
<dbReference type="GO" id="GO:0008643">
    <property type="term" value="P:carbohydrate transport"/>
    <property type="evidence" value="ECO:0007669"/>
    <property type="project" value="InterPro"/>
</dbReference>
<dbReference type="GO" id="GO:0016887">
    <property type="term" value="F:ATP hydrolysis activity"/>
    <property type="evidence" value="ECO:0007669"/>
    <property type="project" value="InterPro"/>
</dbReference>
<dbReference type="FunFam" id="3.40.50.300:FF:000042">
    <property type="entry name" value="Maltose/maltodextrin ABC transporter, ATP-binding protein"/>
    <property type="match status" value="1"/>
</dbReference>
<evidence type="ECO:0000256" key="3">
    <source>
        <dbReference type="ARBA" id="ARBA00022448"/>
    </source>
</evidence>
<comment type="similarity">
    <text evidence="2">Belongs to the ABC transporter superfamily.</text>
</comment>
<dbReference type="CDD" id="cd03301">
    <property type="entry name" value="ABC_MalK_N"/>
    <property type="match status" value="1"/>
</dbReference>
<dbReference type="Gene3D" id="2.40.50.140">
    <property type="entry name" value="Nucleic acid-binding proteins"/>
    <property type="match status" value="1"/>
</dbReference>
<dbReference type="Gene3D" id="3.40.50.300">
    <property type="entry name" value="P-loop containing nucleotide triphosphate hydrolases"/>
    <property type="match status" value="1"/>
</dbReference>
<dbReference type="InterPro" id="IPR040582">
    <property type="entry name" value="OB_MalK-like"/>
</dbReference>
<dbReference type="Pfam" id="PF00005">
    <property type="entry name" value="ABC_tran"/>
    <property type="match status" value="1"/>
</dbReference>
<dbReference type="InterPro" id="IPR003439">
    <property type="entry name" value="ABC_transporter-like_ATP-bd"/>
</dbReference>
<evidence type="ECO:0000256" key="1">
    <source>
        <dbReference type="ARBA" id="ARBA00004417"/>
    </source>
</evidence>
<dbReference type="SUPFAM" id="SSF52540">
    <property type="entry name" value="P-loop containing nucleoside triphosphate hydrolases"/>
    <property type="match status" value="1"/>
</dbReference>
<dbReference type="AlphaFoldDB" id="A0A7X3K238"/>
<proteinExistence type="inferred from homology"/>
<evidence type="ECO:0000313" key="8">
    <source>
        <dbReference type="Proteomes" id="UP000438106"/>
    </source>
</evidence>
<organism evidence="7 8">
    <name type="scientific">Devosia marina</name>
    <dbReference type="NCBI Taxonomy" id="2683198"/>
    <lineage>
        <taxon>Bacteria</taxon>
        <taxon>Pseudomonadati</taxon>
        <taxon>Pseudomonadota</taxon>
        <taxon>Alphaproteobacteria</taxon>
        <taxon>Hyphomicrobiales</taxon>
        <taxon>Devosiaceae</taxon>
        <taxon>Devosia</taxon>
    </lineage>
</organism>
<feature type="domain" description="ABC transporter" evidence="6">
    <location>
        <begin position="7"/>
        <end position="237"/>
    </location>
</feature>
<dbReference type="PANTHER" id="PTHR43875:SF10">
    <property type="entry name" value="BLL2173 PROTEIN"/>
    <property type="match status" value="1"/>
</dbReference>
<evidence type="ECO:0000259" key="6">
    <source>
        <dbReference type="PROSITE" id="PS50893"/>
    </source>
</evidence>
<dbReference type="NCBIfam" id="NF008653">
    <property type="entry name" value="PRK11650.1"/>
    <property type="match status" value="1"/>
</dbReference>
<gene>
    <name evidence="7" type="primary">ugpC</name>
    <name evidence="7" type="ORF">GO014_00345</name>
</gene>
<dbReference type="Gene3D" id="2.40.50.100">
    <property type="match status" value="1"/>
</dbReference>
<evidence type="ECO:0000256" key="2">
    <source>
        <dbReference type="ARBA" id="ARBA00005417"/>
    </source>
</evidence>
<dbReference type="InterPro" id="IPR047641">
    <property type="entry name" value="ABC_transpr_MalK/UgpC-like"/>
</dbReference>
<dbReference type="EMBL" id="WQRF01000001">
    <property type="protein sequence ID" value="MVS97475.1"/>
    <property type="molecule type" value="Genomic_DNA"/>
</dbReference>
<keyword evidence="8" id="KW-1185">Reference proteome</keyword>
<sequence length="357" mass="38874">MSAQPQIELVGIDKHYGTFHALKNIDLIIPKGQFVALVGPSGCGKSTLLRSIAGLESITGGTMKIAGEVMNGVPPRKRDVAMVFQSYALYPHMTVEQNLTYSLRLKRVPRSEARKAADEVAKTIGLQQLMHRYPRELSGGQRQRVAMGRAIIRHPKAFLFDEPLSNLDAALRVHMRKEIRALHDRLGATSVYVTHDQIEAMTMADHVVVMRDGVIEQQGSPLALYDTPATRFVAGFIGSPAMNFIPGTIADDGQHVTLELEGVAALPIGRSLEPSRKVIVGLRPEHIEATPGKSGQIVLPVSVVESTGSLTYLTTDGAPELTVVITGRSDIRSRDTVGLNIAPERVHIFDAETERAL</sequence>
<dbReference type="InterPro" id="IPR008995">
    <property type="entry name" value="Mo/tungstate-bd_C_term_dom"/>
</dbReference>
<dbReference type="RefSeq" id="WP_157288670.1">
    <property type="nucleotide sequence ID" value="NZ_WQRF01000001.1"/>
</dbReference>
<keyword evidence="4" id="KW-0547">Nucleotide-binding</keyword>
<evidence type="ECO:0000256" key="4">
    <source>
        <dbReference type="ARBA" id="ARBA00022741"/>
    </source>
</evidence>
<dbReference type="InterPro" id="IPR015855">
    <property type="entry name" value="ABC_transpr_MalK-like"/>
</dbReference>
<comment type="subcellular location">
    <subcellularLocation>
        <location evidence="1">Cell inner membrane</location>
        <topology evidence="1">Peripheral membrane protein</topology>
    </subcellularLocation>
</comment>
<dbReference type="GO" id="GO:0005524">
    <property type="term" value="F:ATP binding"/>
    <property type="evidence" value="ECO:0007669"/>
    <property type="project" value="UniProtKB-KW"/>
</dbReference>
<dbReference type="InterPro" id="IPR003593">
    <property type="entry name" value="AAA+_ATPase"/>
</dbReference>
<evidence type="ECO:0000256" key="5">
    <source>
        <dbReference type="ARBA" id="ARBA00022840"/>
    </source>
</evidence>
<dbReference type="PROSITE" id="PS00211">
    <property type="entry name" value="ABC_TRANSPORTER_1"/>
    <property type="match status" value="1"/>
</dbReference>